<dbReference type="HOGENOM" id="CLU_1695186_0_0_1"/>
<proteinExistence type="predicted"/>
<feature type="region of interest" description="Disordered" evidence="1">
    <location>
        <begin position="43"/>
        <end position="67"/>
    </location>
</feature>
<dbReference type="Proteomes" id="UP000027195">
    <property type="component" value="Unassembled WGS sequence"/>
</dbReference>
<feature type="compositionally biased region" description="Low complexity" evidence="1">
    <location>
        <begin position="43"/>
        <end position="52"/>
    </location>
</feature>
<evidence type="ECO:0000256" key="1">
    <source>
        <dbReference type="SAM" id="MobiDB-lite"/>
    </source>
</evidence>
<name>A0A067MYI5_BOTB1</name>
<gene>
    <name evidence="2" type="ORF">BOTBODRAFT_30324</name>
</gene>
<keyword evidence="3" id="KW-1185">Reference proteome</keyword>
<protein>
    <submittedName>
        <fullName evidence="2">Uncharacterized protein</fullName>
    </submittedName>
</protein>
<evidence type="ECO:0000313" key="2">
    <source>
        <dbReference type="EMBL" id="KDQ16942.1"/>
    </source>
</evidence>
<accession>A0A067MYI5</accession>
<sequence length="155" mass="17098">MQNLARSFCKPLANVLENTCRHESYTRRCSTRAILLSPTTTITTSASLSSPRPSSPSPPTTNKQSSTLPVSCCIMHITNTIDRLRSSKFSHPRRIAATAHQSIFYTPRLVATPLRAHQCHRLIRSHGNSCSIPALDIQRSTLALNIQHSTASTHP</sequence>
<dbReference type="AlphaFoldDB" id="A0A067MYI5"/>
<organism evidence="2 3">
    <name type="scientific">Botryobasidium botryosum (strain FD-172 SS1)</name>
    <dbReference type="NCBI Taxonomy" id="930990"/>
    <lineage>
        <taxon>Eukaryota</taxon>
        <taxon>Fungi</taxon>
        <taxon>Dikarya</taxon>
        <taxon>Basidiomycota</taxon>
        <taxon>Agaricomycotina</taxon>
        <taxon>Agaricomycetes</taxon>
        <taxon>Cantharellales</taxon>
        <taxon>Botryobasidiaceae</taxon>
        <taxon>Botryobasidium</taxon>
    </lineage>
</organism>
<evidence type="ECO:0000313" key="3">
    <source>
        <dbReference type="Proteomes" id="UP000027195"/>
    </source>
</evidence>
<dbReference type="EMBL" id="KL198025">
    <property type="protein sequence ID" value="KDQ16942.1"/>
    <property type="molecule type" value="Genomic_DNA"/>
</dbReference>
<reference evidence="3" key="1">
    <citation type="journal article" date="2014" name="Proc. Natl. Acad. Sci. U.S.A.">
        <title>Extensive sampling of basidiomycete genomes demonstrates inadequacy of the white-rot/brown-rot paradigm for wood decay fungi.</title>
        <authorList>
            <person name="Riley R."/>
            <person name="Salamov A.A."/>
            <person name="Brown D.W."/>
            <person name="Nagy L.G."/>
            <person name="Floudas D."/>
            <person name="Held B.W."/>
            <person name="Levasseur A."/>
            <person name="Lombard V."/>
            <person name="Morin E."/>
            <person name="Otillar R."/>
            <person name="Lindquist E.A."/>
            <person name="Sun H."/>
            <person name="LaButti K.M."/>
            <person name="Schmutz J."/>
            <person name="Jabbour D."/>
            <person name="Luo H."/>
            <person name="Baker S.E."/>
            <person name="Pisabarro A.G."/>
            <person name="Walton J.D."/>
            <person name="Blanchette R.A."/>
            <person name="Henrissat B."/>
            <person name="Martin F."/>
            <person name="Cullen D."/>
            <person name="Hibbett D.S."/>
            <person name="Grigoriev I.V."/>
        </authorList>
    </citation>
    <scope>NUCLEOTIDE SEQUENCE [LARGE SCALE GENOMIC DNA]</scope>
    <source>
        <strain evidence="3">FD-172 SS1</strain>
    </source>
</reference>
<dbReference type="InParanoid" id="A0A067MYI5"/>